<sequence length="305" mass="35056">MIKNLSLRHSTKIISTPKKTKRLNRYITKINKFFKANVINNAWLAKKLWRPHNVTTRDILICNDWQFKRSFQPTLIKHFNGKKVLLVRNIVDADFMHSIEGIFDKVYSFDAAQCQAFGMDYMNQFFPYGVDDAKHLHNQVAEPSHAAKCFFLGRDKGRTAAIESIAEKLRHVNCIADFHIVKDDKTQAVSQYHIDEGLSYDENLRKSINATVLADINQAGQTGITLRVLESMFFNKKLITSNPTIAAHDFYRPENVFIIDQHNADNLDAFINTDATALPNELLHQYSPDYMLEKITRDTSHTAHA</sequence>
<reference evidence="1" key="1">
    <citation type="submission" date="2024-07" db="EMBL/GenBank/DDBJ databases">
        <title>Identification and characteristics of a novel species of coltsfoot's symbiotic bacteria.</title>
        <authorList>
            <person name="Juszczyk A."/>
            <person name="Jasielczuk I."/>
            <person name="Gurgul A."/>
            <person name="Rogala M."/>
            <person name="Kowalczyk A."/>
            <person name="Szmatola T."/>
            <person name="Kosecka-Strojek M."/>
            <person name="Arent Z."/>
            <person name="Latowski D."/>
        </authorList>
    </citation>
    <scope>NUCLEOTIDE SEQUENCE</scope>
    <source>
        <strain evidence="1">Hg7Tf</strain>
    </source>
</reference>
<accession>A0AB39I3Q1</accession>
<evidence type="ECO:0008006" key="2">
    <source>
        <dbReference type="Google" id="ProtNLM"/>
    </source>
</evidence>
<protein>
    <recommendedName>
        <fullName evidence="2">Lipopolysaccharide biosynthesis protein</fullName>
    </recommendedName>
</protein>
<gene>
    <name evidence="1" type="ORF">AB4Y39_04945</name>
</gene>
<organism evidence="1">
    <name type="scientific">Pseudomonas sp. Hg7Tf</name>
    <dbReference type="NCBI Taxonomy" id="3236988"/>
    <lineage>
        <taxon>Bacteria</taxon>
        <taxon>Pseudomonadati</taxon>
        <taxon>Pseudomonadota</taxon>
        <taxon>Gammaproteobacteria</taxon>
        <taxon>Pseudomonadales</taxon>
        <taxon>Pseudomonadaceae</taxon>
        <taxon>Pseudomonas</taxon>
    </lineage>
</organism>
<proteinExistence type="predicted"/>
<name>A0AB39I3Q1_9PSED</name>
<evidence type="ECO:0000313" key="1">
    <source>
        <dbReference type="EMBL" id="XDK38028.1"/>
    </source>
</evidence>
<dbReference type="EMBL" id="CP162607">
    <property type="protein sequence ID" value="XDK38028.1"/>
    <property type="molecule type" value="Genomic_DNA"/>
</dbReference>
<dbReference type="AlphaFoldDB" id="A0AB39I3Q1"/>
<dbReference type="RefSeq" id="WP_045184353.1">
    <property type="nucleotide sequence ID" value="NZ_CP162607.1"/>
</dbReference>